<keyword evidence="2" id="KW-1185">Reference proteome</keyword>
<dbReference type="AlphaFoldDB" id="A0A1Y2D8D9"/>
<name>A0A1Y2D8D9_9BASI</name>
<dbReference type="Pfam" id="PF14234">
    <property type="entry name" value="DUF4336"/>
    <property type="match status" value="1"/>
</dbReference>
<sequence length="269" mass="29587">MSANTNAPAPENPELVIRKLNDQITIFSAPFARGGFLPIGGRSTAVTLKDGSLWLIPSHALDPQTLTTIQSLAQGGPGVKHLVAPDREHNMFLTQYQAAFPEAKLYVPQGVKEAWSKKGSGKEELVRHISHVFDGKSPCPFEETTGGEIKSVDFGKSHANEDVAFLHVPTKTLIEADLLFNLPPTEQYSKSKKKSHVPFLSGGLTAGGVGHKRMLWYLVGKDRVAMAKHAKEVAAWDFDRIIPCHGDVIETNGKAVWNELYKWFIEGKH</sequence>
<gene>
    <name evidence="1" type="ORF">BCR35DRAFT_355732</name>
</gene>
<reference evidence="1 2" key="1">
    <citation type="submission" date="2016-07" db="EMBL/GenBank/DDBJ databases">
        <title>Pervasive Adenine N6-methylation of Active Genes in Fungi.</title>
        <authorList>
            <consortium name="DOE Joint Genome Institute"/>
            <person name="Mondo S.J."/>
            <person name="Dannebaum R.O."/>
            <person name="Kuo R.C."/>
            <person name="Labutti K."/>
            <person name="Haridas S."/>
            <person name="Kuo A."/>
            <person name="Salamov A."/>
            <person name="Ahrendt S.R."/>
            <person name="Lipzen A."/>
            <person name="Sullivan W."/>
            <person name="Andreopoulos W.B."/>
            <person name="Clum A."/>
            <person name="Lindquist E."/>
            <person name="Daum C."/>
            <person name="Ramamoorthy G.K."/>
            <person name="Gryganskyi A."/>
            <person name="Culley D."/>
            <person name="Magnuson J.K."/>
            <person name="James T.Y."/>
            <person name="O'Malley M.A."/>
            <person name="Stajich J.E."/>
            <person name="Spatafora J.W."/>
            <person name="Visel A."/>
            <person name="Grigoriev I.V."/>
        </authorList>
    </citation>
    <scope>NUCLEOTIDE SEQUENCE [LARGE SCALE GENOMIC DNA]</scope>
    <source>
        <strain evidence="1 2">62-1032</strain>
    </source>
</reference>
<dbReference type="OrthoDB" id="421671at2759"/>
<proteinExistence type="predicted"/>
<evidence type="ECO:0000313" key="1">
    <source>
        <dbReference type="EMBL" id="ORY55532.1"/>
    </source>
</evidence>
<accession>A0A1Y2D8D9</accession>
<dbReference type="Gene3D" id="3.60.15.10">
    <property type="entry name" value="Ribonuclease Z/Hydroxyacylglutathione hydrolase-like"/>
    <property type="match status" value="1"/>
</dbReference>
<organism evidence="1 2">
    <name type="scientific">Leucosporidium creatinivorum</name>
    <dbReference type="NCBI Taxonomy" id="106004"/>
    <lineage>
        <taxon>Eukaryota</taxon>
        <taxon>Fungi</taxon>
        <taxon>Dikarya</taxon>
        <taxon>Basidiomycota</taxon>
        <taxon>Pucciniomycotina</taxon>
        <taxon>Microbotryomycetes</taxon>
        <taxon>Leucosporidiales</taxon>
        <taxon>Leucosporidium</taxon>
    </lineage>
</organism>
<evidence type="ECO:0000313" key="2">
    <source>
        <dbReference type="Proteomes" id="UP000193467"/>
    </source>
</evidence>
<evidence type="ECO:0008006" key="3">
    <source>
        <dbReference type="Google" id="ProtNLM"/>
    </source>
</evidence>
<protein>
    <recommendedName>
        <fullName evidence="3">Beta-lactamase-like protein</fullName>
    </recommendedName>
</protein>
<dbReference type="Proteomes" id="UP000193467">
    <property type="component" value="Unassembled WGS sequence"/>
</dbReference>
<dbReference type="SUPFAM" id="SSF56281">
    <property type="entry name" value="Metallo-hydrolase/oxidoreductase"/>
    <property type="match status" value="1"/>
</dbReference>
<dbReference type="InterPro" id="IPR025638">
    <property type="entry name" value="DUF4336"/>
</dbReference>
<comment type="caution">
    <text evidence="1">The sequence shown here is derived from an EMBL/GenBank/DDBJ whole genome shotgun (WGS) entry which is preliminary data.</text>
</comment>
<dbReference type="EMBL" id="MCGR01000090">
    <property type="protein sequence ID" value="ORY55532.1"/>
    <property type="molecule type" value="Genomic_DNA"/>
</dbReference>
<dbReference type="PANTHER" id="PTHR33835:SF1">
    <property type="entry name" value="METALLO-BETA-LACTAMASE DOMAIN-CONTAINING PROTEIN"/>
    <property type="match status" value="1"/>
</dbReference>
<dbReference type="InterPro" id="IPR036866">
    <property type="entry name" value="RibonucZ/Hydroxyglut_hydro"/>
</dbReference>
<dbReference type="PANTHER" id="PTHR33835">
    <property type="entry name" value="YALI0C07656P"/>
    <property type="match status" value="1"/>
</dbReference>
<dbReference type="InParanoid" id="A0A1Y2D8D9"/>